<dbReference type="SUPFAM" id="SSF46785">
    <property type="entry name" value="Winged helix' DNA-binding domain"/>
    <property type="match status" value="1"/>
</dbReference>
<dbReference type="InterPro" id="IPR005119">
    <property type="entry name" value="LysR_subst-bd"/>
</dbReference>
<dbReference type="RefSeq" id="WP_050659264.1">
    <property type="nucleotide sequence ID" value="NZ_JBLXAC010000016.1"/>
</dbReference>
<dbReference type="Proteomes" id="UP000268033">
    <property type="component" value="Unassembled WGS sequence"/>
</dbReference>
<dbReference type="InterPro" id="IPR036390">
    <property type="entry name" value="WH_DNA-bd_sf"/>
</dbReference>
<reference evidence="6 7" key="1">
    <citation type="submission" date="2018-11" db="EMBL/GenBank/DDBJ databases">
        <title>Genomic Encyclopedia of Type Strains, Phase IV (KMG-IV): sequencing the most valuable type-strain genomes for metagenomic binning, comparative biology and taxonomic classification.</title>
        <authorList>
            <person name="Goeker M."/>
        </authorList>
    </citation>
    <scope>NUCLEOTIDE SEQUENCE [LARGE SCALE GENOMIC DNA]</scope>
    <source>
        <strain evidence="6 7">DSM 21945</strain>
    </source>
</reference>
<dbReference type="PANTHER" id="PTHR30579:SF2">
    <property type="entry name" value="HTH-TYPE TRANSCRIPTIONAL REGULATOR ARGP"/>
    <property type="match status" value="1"/>
</dbReference>
<dbReference type="OrthoDB" id="3252676at2"/>
<keyword evidence="4" id="KW-0804">Transcription</keyword>
<dbReference type="STRING" id="584787.GCA_001247655_03806"/>
<evidence type="ECO:0000256" key="4">
    <source>
        <dbReference type="ARBA" id="ARBA00023163"/>
    </source>
</evidence>
<dbReference type="EMBL" id="RJUL01000008">
    <property type="protein sequence ID" value="ROQ23356.1"/>
    <property type="molecule type" value="Genomic_DNA"/>
</dbReference>
<dbReference type="Pfam" id="PF00126">
    <property type="entry name" value="HTH_1"/>
    <property type="match status" value="1"/>
</dbReference>
<dbReference type="NCBIfam" id="TIGR03298">
    <property type="entry name" value="argP"/>
    <property type="match status" value="1"/>
</dbReference>
<sequence length="292" mass="32393">MQLDPKHLAALAAVVEQGSFEQAARWLNLTQGSISLRIRALEERLGGPVVVRSQPIRLTELGQVLYRHYQELQLLSAELAARLPQLNEERPRIRIALNADSLATWFLDAVVQVKDKLLVDLLVMDQDITHEKLKDGDVLAAVSAFGQAVQGCNATFLGTMPYTAIASPSYAADYFPEGPTSEAFKAATAMVYGHHDHLLLQFLNPWQLKDGDFPVHTMPAAQSFVDAAIKGLAWTLVPVWQAQEAIDSGKVVELTPKDRIKVRLYWHQRRLDAGPLQALTEAVMQATLSLRK</sequence>
<dbReference type="InterPro" id="IPR036388">
    <property type="entry name" value="WH-like_DNA-bd_sf"/>
</dbReference>
<dbReference type="NCBIfam" id="NF009888">
    <property type="entry name" value="PRK13348.1"/>
    <property type="match status" value="1"/>
</dbReference>
<dbReference type="AlphaFoldDB" id="A0A3N1PFQ8"/>
<evidence type="ECO:0000259" key="5">
    <source>
        <dbReference type="PROSITE" id="PS50931"/>
    </source>
</evidence>
<evidence type="ECO:0000256" key="3">
    <source>
        <dbReference type="ARBA" id="ARBA00023125"/>
    </source>
</evidence>
<evidence type="ECO:0000256" key="1">
    <source>
        <dbReference type="ARBA" id="ARBA00009437"/>
    </source>
</evidence>
<dbReference type="GO" id="GO:0003700">
    <property type="term" value="F:DNA-binding transcription factor activity"/>
    <property type="evidence" value="ECO:0007669"/>
    <property type="project" value="InterPro"/>
</dbReference>
<keyword evidence="2" id="KW-0805">Transcription regulation</keyword>
<dbReference type="InterPro" id="IPR000847">
    <property type="entry name" value="LysR_HTH_N"/>
</dbReference>
<organism evidence="6 7">
    <name type="scientific">Gallaecimonas pentaromativorans</name>
    <dbReference type="NCBI Taxonomy" id="584787"/>
    <lineage>
        <taxon>Bacteria</taxon>
        <taxon>Pseudomonadati</taxon>
        <taxon>Pseudomonadota</taxon>
        <taxon>Gammaproteobacteria</taxon>
        <taxon>Enterobacterales</taxon>
        <taxon>Gallaecimonadaceae</taxon>
        <taxon>Gallaecimonas</taxon>
    </lineage>
</organism>
<dbReference type="InterPro" id="IPR017685">
    <property type="entry name" value="ArgP"/>
</dbReference>
<dbReference type="Gene3D" id="3.40.190.290">
    <property type="match status" value="1"/>
</dbReference>
<dbReference type="SUPFAM" id="SSF53850">
    <property type="entry name" value="Periplasmic binding protein-like II"/>
    <property type="match status" value="1"/>
</dbReference>
<protein>
    <submittedName>
        <fullName evidence="6">LysR family transcriptional regulator (Chromosome initiation inhibitor)</fullName>
    </submittedName>
</protein>
<comment type="similarity">
    <text evidence="1">Belongs to the LysR transcriptional regulatory family.</text>
</comment>
<dbReference type="Pfam" id="PF03466">
    <property type="entry name" value="LysR_substrate"/>
    <property type="match status" value="1"/>
</dbReference>
<evidence type="ECO:0000313" key="7">
    <source>
        <dbReference type="Proteomes" id="UP000268033"/>
    </source>
</evidence>
<comment type="caution">
    <text evidence="6">The sequence shown here is derived from an EMBL/GenBank/DDBJ whole genome shotgun (WGS) entry which is preliminary data.</text>
</comment>
<dbReference type="GO" id="GO:0003677">
    <property type="term" value="F:DNA binding"/>
    <property type="evidence" value="ECO:0007669"/>
    <property type="project" value="UniProtKB-KW"/>
</dbReference>
<evidence type="ECO:0000313" key="6">
    <source>
        <dbReference type="EMBL" id="ROQ23356.1"/>
    </source>
</evidence>
<feature type="domain" description="HTH lysR-type" evidence="5">
    <location>
        <begin position="3"/>
        <end position="59"/>
    </location>
</feature>
<keyword evidence="7" id="KW-1185">Reference proteome</keyword>
<dbReference type="PROSITE" id="PS50931">
    <property type="entry name" value="HTH_LYSR"/>
    <property type="match status" value="1"/>
</dbReference>
<dbReference type="PANTHER" id="PTHR30579">
    <property type="entry name" value="TRANSCRIPTIONAL REGULATOR"/>
    <property type="match status" value="1"/>
</dbReference>
<dbReference type="InterPro" id="IPR050176">
    <property type="entry name" value="LTTR"/>
</dbReference>
<name>A0A3N1PFQ8_9GAMM</name>
<dbReference type="NCBIfam" id="NF002964">
    <property type="entry name" value="PRK03635.1"/>
    <property type="match status" value="1"/>
</dbReference>
<keyword evidence="3" id="KW-0238">DNA-binding</keyword>
<gene>
    <name evidence="6" type="ORF">EDC28_10894</name>
</gene>
<evidence type="ECO:0000256" key="2">
    <source>
        <dbReference type="ARBA" id="ARBA00023015"/>
    </source>
</evidence>
<dbReference type="Gene3D" id="1.10.10.10">
    <property type="entry name" value="Winged helix-like DNA-binding domain superfamily/Winged helix DNA-binding domain"/>
    <property type="match status" value="1"/>
</dbReference>
<dbReference type="PRINTS" id="PR00039">
    <property type="entry name" value="HTHLYSR"/>
</dbReference>
<proteinExistence type="inferred from homology"/>
<accession>A0A3N1PFQ8</accession>